<comment type="caution">
    <text evidence="6">The sequence shown here is derived from an EMBL/GenBank/DDBJ whole genome shotgun (WGS) entry which is preliminary data.</text>
</comment>
<dbReference type="PANTHER" id="PTHR11461:SF211">
    <property type="entry name" value="GH10112P-RELATED"/>
    <property type="match status" value="1"/>
</dbReference>
<organism evidence="6 7">
    <name type="scientific">Cryptotermes secundus</name>
    <dbReference type="NCBI Taxonomy" id="105785"/>
    <lineage>
        <taxon>Eukaryota</taxon>
        <taxon>Metazoa</taxon>
        <taxon>Ecdysozoa</taxon>
        <taxon>Arthropoda</taxon>
        <taxon>Hexapoda</taxon>
        <taxon>Insecta</taxon>
        <taxon>Pterygota</taxon>
        <taxon>Neoptera</taxon>
        <taxon>Polyneoptera</taxon>
        <taxon>Dictyoptera</taxon>
        <taxon>Blattodea</taxon>
        <taxon>Blattoidea</taxon>
        <taxon>Termitoidae</taxon>
        <taxon>Kalotermitidae</taxon>
        <taxon>Cryptotermitinae</taxon>
        <taxon>Cryptotermes</taxon>
    </lineage>
</organism>
<dbReference type="InterPro" id="IPR000215">
    <property type="entry name" value="Serpin_fam"/>
</dbReference>
<dbReference type="SMART" id="SM00093">
    <property type="entry name" value="SERPIN"/>
    <property type="match status" value="1"/>
</dbReference>
<dbReference type="InParanoid" id="A0A2J7R818"/>
<dbReference type="InterPro" id="IPR023796">
    <property type="entry name" value="Serpin_dom"/>
</dbReference>
<keyword evidence="2" id="KW-0646">Protease inhibitor</keyword>
<sequence>MWTFVLVKDDQDDIRMKSHGLRACQDREDCCLVVFVCLLIVSISSATMCDNYVEEGAAEALQKVAEGNVHFTTSLYKAVSSKDGNVLISPVSVELVLALAYMGAAGSTAEQIASALHLPLDREDVKTGFAALLGSLKSSEDMTLEIANKVFSQINYSILPEYRAVAEKFFLSGAQELDFADGEGSRKVINSWVESKTNNKIKDLIPSGVLNDLTRLVLVNAVYFKGLWHSPFSAANTVPNEFHLSSRESKMVPMMCKTDDFGYLTSQELDADILEMPYKDQKVSMFIILPHDVDGISKLEEKLASENLTKVLLRLPKRKVRVSVPKFKLEETTDLKNILKELGMTSMFLPLEADFSGISGHTDLYVSKVMQKAFIDVNEEGSEAAAATAGVKRNKRSLTSREIHEFITNHPFVFFVHERQKNLTLFVGRVVKPVGIGVHHDEL</sequence>
<dbReference type="STRING" id="105785.A0A2J7R818"/>
<evidence type="ECO:0000256" key="4">
    <source>
        <dbReference type="RuleBase" id="RU000411"/>
    </source>
</evidence>
<dbReference type="Proteomes" id="UP000235965">
    <property type="component" value="Unassembled WGS sequence"/>
</dbReference>
<keyword evidence="3" id="KW-0722">Serine protease inhibitor</keyword>
<dbReference type="Gene3D" id="2.30.39.10">
    <property type="entry name" value="Alpha-1-antitrypsin, domain 1"/>
    <property type="match status" value="1"/>
</dbReference>
<comment type="similarity">
    <text evidence="1 4">Belongs to the serpin family.</text>
</comment>
<evidence type="ECO:0000313" key="7">
    <source>
        <dbReference type="Proteomes" id="UP000235965"/>
    </source>
</evidence>
<evidence type="ECO:0000259" key="5">
    <source>
        <dbReference type="SMART" id="SM00093"/>
    </source>
</evidence>
<dbReference type="InterPro" id="IPR042178">
    <property type="entry name" value="Serpin_sf_1"/>
</dbReference>
<name>A0A2J7R818_9NEOP</name>
<evidence type="ECO:0000313" key="6">
    <source>
        <dbReference type="EMBL" id="PNF36978.1"/>
    </source>
</evidence>
<accession>A0A2J7R818</accession>
<evidence type="ECO:0000256" key="3">
    <source>
        <dbReference type="ARBA" id="ARBA00022900"/>
    </source>
</evidence>
<dbReference type="SUPFAM" id="SSF56574">
    <property type="entry name" value="Serpins"/>
    <property type="match status" value="1"/>
</dbReference>
<dbReference type="EMBL" id="NEVH01006723">
    <property type="protein sequence ID" value="PNF36980.1"/>
    <property type="molecule type" value="Genomic_DNA"/>
</dbReference>
<protein>
    <submittedName>
        <fullName evidence="6">Serpin B4</fullName>
    </submittedName>
</protein>
<dbReference type="PANTHER" id="PTHR11461">
    <property type="entry name" value="SERINE PROTEASE INHIBITOR, SERPIN"/>
    <property type="match status" value="1"/>
</dbReference>
<reference evidence="6 7" key="1">
    <citation type="submission" date="2017-12" db="EMBL/GenBank/DDBJ databases">
        <title>Hemimetabolous genomes reveal molecular basis of termite eusociality.</title>
        <authorList>
            <person name="Harrison M.C."/>
            <person name="Jongepier E."/>
            <person name="Robertson H.M."/>
            <person name="Arning N."/>
            <person name="Bitard-Feildel T."/>
            <person name="Chao H."/>
            <person name="Childers C.P."/>
            <person name="Dinh H."/>
            <person name="Doddapaneni H."/>
            <person name="Dugan S."/>
            <person name="Gowin J."/>
            <person name="Greiner C."/>
            <person name="Han Y."/>
            <person name="Hu H."/>
            <person name="Hughes D.S.T."/>
            <person name="Huylmans A.-K."/>
            <person name="Kemena C."/>
            <person name="Kremer L.P.M."/>
            <person name="Lee S.L."/>
            <person name="Lopez-Ezquerra A."/>
            <person name="Mallet L."/>
            <person name="Monroy-Kuhn J.M."/>
            <person name="Moser A."/>
            <person name="Murali S.C."/>
            <person name="Muzny D.M."/>
            <person name="Otani S."/>
            <person name="Piulachs M.-D."/>
            <person name="Poelchau M."/>
            <person name="Qu J."/>
            <person name="Schaub F."/>
            <person name="Wada-Katsumata A."/>
            <person name="Worley K.C."/>
            <person name="Xie Q."/>
            <person name="Ylla G."/>
            <person name="Poulsen M."/>
            <person name="Gibbs R.A."/>
            <person name="Schal C."/>
            <person name="Richards S."/>
            <person name="Belles X."/>
            <person name="Korb J."/>
            <person name="Bornberg-Bauer E."/>
        </authorList>
    </citation>
    <scope>NUCLEOTIDE SEQUENCE [LARGE SCALE GENOMIC DNA]</scope>
    <source>
        <tissue evidence="6">Whole body</tissue>
    </source>
</reference>
<dbReference type="GO" id="GO:0004867">
    <property type="term" value="F:serine-type endopeptidase inhibitor activity"/>
    <property type="evidence" value="ECO:0007669"/>
    <property type="project" value="UniProtKB-KW"/>
</dbReference>
<evidence type="ECO:0000256" key="1">
    <source>
        <dbReference type="ARBA" id="ARBA00009500"/>
    </source>
</evidence>
<dbReference type="AlphaFoldDB" id="A0A2J7R818"/>
<dbReference type="CDD" id="cd19601">
    <property type="entry name" value="serpin42Da-like"/>
    <property type="match status" value="1"/>
</dbReference>
<keyword evidence="7" id="KW-1185">Reference proteome</keyword>
<feature type="domain" description="Serpin" evidence="5">
    <location>
        <begin position="73"/>
        <end position="433"/>
    </location>
</feature>
<dbReference type="OrthoDB" id="671595at2759"/>
<dbReference type="GO" id="GO:0005615">
    <property type="term" value="C:extracellular space"/>
    <property type="evidence" value="ECO:0007669"/>
    <property type="project" value="InterPro"/>
</dbReference>
<evidence type="ECO:0000256" key="2">
    <source>
        <dbReference type="ARBA" id="ARBA00022690"/>
    </source>
</evidence>
<dbReference type="InterPro" id="IPR042185">
    <property type="entry name" value="Serpin_sf_2"/>
</dbReference>
<dbReference type="Gene3D" id="3.30.497.10">
    <property type="entry name" value="Antithrombin, subunit I, domain 2"/>
    <property type="match status" value="1"/>
</dbReference>
<dbReference type="InterPro" id="IPR036186">
    <property type="entry name" value="Serpin_sf"/>
</dbReference>
<dbReference type="Pfam" id="PF00079">
    <property type="entry name" value="Serpin"/>
    <property type="match status" value="1"/>
</dbReference>
<dbReference type="EMBL" id="NEVH01006723">
    <property type="protein sequence ID" value="PNF36978.1"/>
    <property type="molecule type" value="Genomic_DNA"/>
</dbReference>
<proteinExistence type="inferred from homology"/>
<gene>
    <name evidence="6" type="ORF">B7P43_G08098</name>
</gene>
<dbReference type="FunCoup" id="A0A2J7R818">
    <property type="interactions" value="60"/>
</dbReference>